<evidence type="ECO:0000313" key="2">
    <source>
        <dbReference type="Proteomes" id="UP000188879"/>
    </source>
</evidence>
<protein>
    <submittedName>
        <fullName evidence="1">Uncharacterized protein</fullName>
    </submittedName>
</protein>
<dbReference type="OrthoDB" id="7270370at2"/>
<keyword evidence="2" id="KW-1185">Reference proteome</keyword>
<dbReference type="AlphaFoldDB" id="A0A1V2H6D2"/>
<gene>
    <name evidence="1" type="ORF">BKE38_05010</name>
</gene>
<comment type="caution">
    <text evidence="1">The sequence shown here is derived from an EMBL/GenBank/DDBJ whole genome shotgun (WGS) entry which is preliminary data.</text>
</comment>
<proteinExistence type="predicted"/>
<dbReference type="RefSeq" id="WP_076956289.1">
    <property type="nucleotide sequence ID" value="NZ_MLCO01000032.1"/>
</dbReference>
<organism evidence="1 2">
    <name type="scientific">Teichococcus deserti</name>
    <dbReference type="NCBI Taxonomy" id="1817963"/>
    <lineage>
        <taxon>Bacteria</taxon>
        <taxon>Pseudomonadati</taxon>
        <taxon>Pseudomonadota</taxon>
        <taxon>Alphaproteobacteria</taxon>
        <taxon>Acetobacterales</taxon>
        <taxon>Roseomonadaceae</taxon>
        <taxon>Roseomonas</taxon>
    </lineage>
</organism>
<name>A0A1V2H6D2_9PROT</name>
<sequence length="168" mass="18497">MTHADFLRRIMRPAAAWAEQAAGIRSSPEALRFLLAVAGQESACTHRFQILANGNAGPARSFWQGEQTGGMILVLRHGKTSAMARQLCDAASVRPEPAHVWRAIEGHDGLAYGFARLLLLTDPYKIPVDQAPAWECYAERLWRPGRPHRGAWEANWDAASVAVRAETA</sequence>
<dbReference type="Proteomes" id="UP000188879">
    <property type="component" value="Unassembled WGS sequence"/>
</dbReference>
<accession>A0A1V2H6D2</accession>
<evidence type="ECO:0000313" key="1">
    <source>
        <dbReference type="EMBL" id="ONG56955.1"/>
    </source>
</evidence>
<dbReference type="EMBL" id="MLCO01000032">
    <property type="protein sequence ID" value="ONG56955.1"/>
    <property type="molecule type" value="Genomic_DNA"/>
</dbReference>
<reference evidence="1 2" key="1">
    <citation type="submission" date="2016-10" db="EMBL/GenBank/DDBJ databases">
        <title>Draft Genome sequence of Roseomonas sp. strain M3.</title>
        <authorList>
            <person name="Subhash Y."/>
            <person name="Lee S."/>
        </authorList>
    </citation>
    <scope>NUCLEOTIDE SEQUENCE [LARGE SCALE GENOMIC DNA]</scope>
    <source>
        <strain evidence="1 2">M3</strain>
    </source>
</reference>